<dbReference type="VEuPathDB" id="PiroplasmaDB:BEWA_048560"/>
<sequence>MRLALALDELQCGPEFNQINFLYKQVAACKTTQCRRGNKMPSTKQGGNKTMALIVIVEERAPEEKLEDIFGRFIGILIKRIKVSNGQIIKVRSKIQSKIIFIKACSDYPPKPTDLP</sequence>
<evidence type="ECO:0000313" key="2">
    <source>
        <dbReference type="Proteomes" id="UP000031512"/>
    </source>
</evidence>
<dbReference type="GeneID" id="15805134"/>
<reference evidence="1 2" key="1">
    <citation type="journal article" date="2012" name="BMC Genomics">
        <title>Comparative genomic analysis and phylogenetic position of Theileria equi.</title>
        <authorList>
            <person name="Kappmeyer L.S."/>
            <person name="Thiagarajan M."/>
            <person name="Herndon D.R."/>
            <person name="Ramsay J.D."/>
            <person name="Caler E."/>
            <person name="Djikeng A."/>
            <person name="Gillespie J.J."/>
            <person name="Lau A.O."/>
            <person name="Roalson E.H."/>
            <person name="Silva J.C."/>
            <person name="Silva M.G."/>
            <person name="Suarez C.E."/>
            <person name="Ueti M.W."/>
            <person name="Nene V.M."/>
            <person name="Mealey R.H."/>
            <person name="Knowles D.P."/>
            <person name="Brayton K.A."/>
        </authorList>
    </citation>
    <scope>NUCLEOTIDE SEQUENCE [LARGE SCALE GENOMIC DNA]</scope>
    <source>
        <strain evidence="1 2">WA</strain>
    </source>
</reference>
<comment type="caution">
    <text evidence="1">The sequence shown here is derived from an EMBL/GenBank/DDBJ whole genome shotgun (WGS) entry which is preliminary data.</text>
</comment>
<protein>
    <submittedName>
        <fullName evidence="1">Uncharacterized protein</fullName>
    </submittedName>
</protein>
<dbReference type="RefSeq" id="XP_004831841.1">
    <property type="nucleotide sequence ID" value="XM_004831784.1"/>
</dbReference>
<dbReference type="KEGG" id="beq:BEWA_048560"/>
<keyword evidence="2" id="KW-1185">Reference proteome</keyword>
<proteinExistence type="predicted"/>
<gene>
    <name evidence="1" type="ORF">BEWA_048560</name>
</gene>
<dbReference type="Proteomes" id="UP000031512">
    <property type="component" value="Unassembled WGS sequence"/>
</dbReference>
<evidence type="ECO:0000313" key="1">
    <source>
        <dbReference type="EMBL" id="EKX72389.1"/>
    </source>
</evidence>
<organism evidence="1 2">
    <name type="scientific">Theileria equi strain WA</name>
    <dbReference type="NCBI Taxonomy" id="1537102"/>
    <lineage>
        <taxon>Eukaryota</taxon>
        <taxon>Sar</taxon>
        <taxon>Alveolata</taxon>
        <taxon>Apicomplexa</taxon>
        <taxon>Aconoidasida</taxon>
        <taxon>Piroplasmida</taxon>
        <taxon>Theileriidae</taxon>
        <taxon>Theileria</taxon>
    </lineage>
</organism>
<name>L1LAU8_THEEQ</name>
<dbReference type="AlphaFoldDB" id="L1LAU8"/>
<accession>L1LAU8</accession>
<dbReference type="EMBL" id="ACOU01000007">
    <property type="protein sequence ID" value="EKX72389.1"/>
    <property type="molecule type" value="Genomic_DNA"/>
</dbReference>